<evidence type="ECO:0000256" key="1">
    <source>
        <dbReference type="SAM" id="MobiDB-lite"/>
    </source>
</evidence>
<proteinExistence type="predicted"/>
<organism evidence="3 4">
    <name type="scientific">Dunaliella salina</name>
    <name type="common">Green alga</name>
    <name type="synonym">Protococcus salinus</name>
    <dbReference type="NCBI Taxonomy" id="3046"/>
    <lineage>
        <taxon>Eukaryota</taxon>
        <taxon>Viridiplantae</taxon>
        <taxon>Chlorophyta</taxon>
        <taxon>core chlorophytes</taxon>
        <taxon>Chlorophyceae</taxon>
        <taxon>CS clade</taxon>
        <taxon>Chlamydomonadales</taxon>
        <taxon>Dunaliellaceae</taxon>
        <taxon>Dunaliella</taxon>
    </lineage>
</organism>
<dbReference type="Pfam" id="PF13679">
    <property type="entry name" value="Methyltransf_32"/>
    <property type="match status" value="1"/>
</dbReference>
<sequence length="566" mass="62237">MNILANKADVSLSSKCVHPATKASHSFVQKQQKRRNLHTSVWRTSSQSFLTRQHVRTIRSTRLQSLQVAEPAMQRDWKQDFRQRVFQPSFVEILLRGQIGPRCPWRQVSIRPVIIKKKPHLQFSYFDRTKNIVKNAKPGSEEAEARLTELLDMPFSQITLRSMEQDTVVQMREGRTSVHTSAPAKPSGPINLEHNKVKDLPIPPHVPHPFLQRIGLQTAEGKVRAGMQDKFTQVNEFLKLLKHTGLFENMPASPDQAAEGVAPGSSSSGYSNGSSRGSGDARENSLGSVGSRTERQASSAGASSSSSSRSDSSTSSSASSSSSALHILDCGCGSSHLTFGLWHYTRHVLGVQTQITGVDTNAALMARSNQYCKIGRVGGVGWLVLSCCDNCNIVELKAAPMTPINRYWGVDTNVQEYKFTGVNTSLLFDSFGACNHGAPVVMAVPCCHKHLHRQLSGSKGTLIPPFQPLMSQGIVRQRFLDLLTDTLRASILRIMGYKVDVIEFISTEHTPRNILIRATKSSSGQSSTKAAAVRKAAVTEYLGLRDFWTVVPYLETLIGDELALDA</sequence>
<gene>
    <name evidence="3" type="ORF">DUNSADRAFT_7662</name>
</gene>
<evidence type="ECO:0000313" key="3">
    <source>
        <dbReference type="EMBL" id="KAF5842348.1"/>
    </source>
</evidence>
<comment type="caution">
    <text evidence="3">The sequence shown here is derived from an EMBL/GenBank/DDBJ whole genome shotgun (WGS) entry which is preliminary data.</text>
</comment>
<name>A0ABQ7H661_DUNSA</name>
<feature type="domain" description="Methyltransferase" evidence="2">
    <location>
        <begin position="318"/>
        <end position="370"/>
    </location>
</feature>
<accession>A0ABQ7H661</accession>
<keyword evidence="4" id="KW-1185">Reference proteome</keyword>
<protein>
    <recommendedName>
        <fullName evidence="2">Methyltransferase domain-containing protein</fullName>
    </recommendedName>
</protein>
<evidence type="ECO:0000259" key="2">
    <source>
        <dbReference type="Pfam" id="PF13679"/>
    </source>
</evidence>
<feature type="region of interest" description="Disordered" evidence="1">
    <location>
        <begin position="251"/>
        <end position="320"/>
    </location>
</feature>
<dbReference type="PANTHER" id="PTHR13369:SF3">
    <property type="entry name" value="METHYLTRANSFERASE DOMAIN-CONTAINING PROTEIN"/>
    <property type="match status" value="1"/>
</dbReference>
<dbReference type="EMBL" id="MU069463">
    <property type="protein sequence ID" value="KAF5842348.1"/>
    <property type="molecule type" value="Genomic_DNA"/>
</dbReference>
<dbReference type="PANTHER" id="PTHR13369">
    <property type="match status" value="1"/>
</dbReference>
<evidence type="ECO:0000313" key="4">
    <source>
        <dbReference type="Proteomes" id="UP000815325"/>
    </source>
</evidence>
<feature type="compositionally biased region" description="Low complexity" evidence="1">
    <location>
        <begin position="264"/>
        <end position="278"/>
    </location>
</feature>
<feature type="compositionally biased region" description="Low complexity" evidence="1">
    <location>
        <begin position="297"/>
        <end position="320"/>
    </location>
</feature>
<dbReference type="InterPro" id="IPR025714">
    <property type="entry name" value="Methyltranfer_dom"/>
</dbReference>
<reference evidence="3" key="1">
    <citation type="submission" date="2017-08" db="EMBL/GenBank/DDBJ databases">
        <authorList>
            <person name="Polle J.E."/>
            <person name="Barry K."/>
            <person name="Cushman J."/>
            <person name="Schmutz J."/>
            <person name="Tran D."/>
            <person name="Hathwaick L.T."/>
            <person name="Yim W.C."/>
            <person name="Jenkins J."/>
            <person name="Mckie-Krisberg Z.M."/>
            <person name="Prochnik S."/>
            <person name="Lindquist E."/>
            <person name="Dockter R.B."/>
            <person name="Adam C."/>
            <person name="Molina H."/>
            <person name="Bunkerborg J."/>
            <person name="Jin E."/>
            <person name="Buchheim M."/>
            <person name="Magnuson J."/>
        </authorList>
    </citation>
    <scope>NUCLEOTIDE SEQUENCE</scope>
    <source>
        <strain evidence="3">CCAP 19/18</strain>
    </source>
</reference>
<dbReference type="Proteomes" id="UP000815325">
    <property type="component" value="Unassembled WGS sequence"/>
</dbReference>